<dbReference type="OrthoDB" id="4323628at2"/>
<evidence type="ECO:0000256" key="1">
    <source>
        <dbReference type="SAM" id="SignalP"/>
    </source>
</evidence>
<dbReference type="AlphaFoldDB" id="A0A4Q7ZIC0"/>
<comment type="caution">
    <text evidence="2">The sequence shown here is derived from an EMBL/GenBank/DDBJ whole genome shotgun (WGS) entry which is preliminary data.</text>
</comment>
<evidence type="ECO:0000313" key="3">
    <source>
        <dbReference type="Proteomes" id="UP000292564"/>
    </source>
</evidence>
<sequence length="122" mass="13283">MSKNGRTLAFGAGLGIAATLLSVAVAPTAALANDRTVTRAGCKFDFHSGANYSYTSKRDFGTCNGHAWIRVHWENGVTSSWRHDPKFISEGSYGGTGEPSDYQITWSEHKTQSNESAWRGRP</sequence>
<dbReference type="RefSeq" id="WP_130508859.1">
    <property type="nucleotide sequence ID" value="NZ_SHKY01000001.1"/>
</dbReference>
<gene>
    <name evidence="2" type="ORF">EV385_1606</name>
</gene>
<dbReference type="Proteomes" id="UP000292564">
    <property type="component" value="Unassembled WGS sequence"/>
</dbReference>
<reference evidence="2 3" key="1">
    <citation type="submission" date="2019-02" db="EMBL/GenBank/DDBJ databases">
        <title>Sequencing the genomes of 1000 actinobacteria strains.</title>
        <authorList>
            <person name="Klenk H.-P."/>
        </authorList>
    </citation>
    <scope>NUCLEOTIDE SEQUENCE [LARGE SCALE GENOMIC DNA]</scope>
    <source>
        <strain evidence="2 3">DSM 45162</strain>
    </source>
</reference>
<organism evidence="2 3">
    <name type="scientific">Krasilnikovia cinnamomea</name>
    <dbReference type="NCBI Taxonomy" id="349313"/>
    <lineage>
        <taxon>Bacteria</taxon>
        <taxon>Bacillati</taxon>
        <taxon>Actinomycetota</taxon>
        <taxon>Actinomycetes</taxon>
        <taxon>Micromonosporales</taxon>
        <taxon>Micromonosporaceae</taxon>
        <taxon>Krasilnikovia</taxon>
    </lineage>
</organism>
<dbReference type="EMBL" id="SHKY01000001">
    <property type="protein sequence ID" value="RZU49849.1"/>
    <property type="molecule type" value="Genomic_DNA"/>
</dbReference>
<accession>A0A4Q7ZIC0</accession>
<proteinExistence type="predicted"/>
<protein>
    <submittedName>
        <fullName evidence="2">Uncharacterized protein</fullName>
    </submittedName>
</protein>
<name>A0A4Q7ZIC0_9ACTN</name>
<keyword evidence="1" id="KW-0732">Signal</keyword>
<evidence type="ECO:0000313" key="2">
    <source>
        <dbReference type="EMBL" id="RZU49849.1"/>
    </source>
</evidence>
<keyword evidence="3" id="KW-1185">Reference proteome</keyword>
<feature type="chain" id="PRO_5020391418" evidence="1">
    <location>
        <begin position="33"/>
        <end position="122"/>
    </location>
</feature>
<feature type="signal peptide" evidence="1">
    <location>
        <begin position="1"/>
        <end position="32"/>
    </location>
</feature>